<dbReference type="EMBL" id="JAESWB010000191">
    <property type="protein sequence ID" value="MBL4953412.1"/>
    <property type="molecule type" value="Genomic_DNA"/>
</dbReference>
<organism evidence="2 3">
    <name type="scientific">Neobacillus paridis</name>
    <dbReference type="NCBI Taxonomy" id="2803862"/>
    <lineage>
        <taxon>Bacteria</taxon>
        <taxon>Bacillati</taxon>
        <taxon>Bacillota</taxon>
        <taxon>Bacilli</taxon>
        <taxon>Bacillales</taxon>
        <taxon>Bacillaceae</taxon>
        <taxon>Neobacillus</taxon>
    </lineage>
</organism>
<accession>A0ABS1TQ73</accession>
<dbReference type="Proteomes" id="UP000623967">
    <property type="component" value="Unassembled WGS sequence"/>
</dbReference>
<reference evidence="2 3" key="1">
    <citation type="submission" date="2021-01" db="EMBL/GenBank/DDBJ databases">
        <title>Genome public.</title>
        <authorList>
            <person name="Liu C."/>
            <person name="Sun Q."/>
        </authorList>
    </citation>
    <scope>NUCLEOTIDE SEQUENCE [LARGE SCALE GENOMIC DNA]</scope>
    <source>
        <strain evidence="2 3">YIM B02564</strain>
    </source>
</reference>
<evidence type="ECO:0000256" key="1">
    <source>
        <dbReference type="SAM" id="SignalP"/>
    </source>
</evidence>
<evidence type="ECO:0000313" key="2">
    <source>
        <dbReference type="EMBL" id="MBL4953412.1"/>
    </source>
</evidence>
<feature type="signal peptide" evidence="1">
    <location>
        <begin position="1"/>
        <end position="28"/>
    </location>
</feature>
<sequence>MAKSKKGKWIIGLTGTALSAFVISQVGADQMNNNNQNTTTPTAVQSMSKQEKKLAQLDWSNYTINGAAVSGGIEQSDRQTRRT</sequence>
<name>A0ABS1TQ73_9BACI</name>
<gene>
    <name evidence="2" type="ORF">JK635_14485</name>
</gene>
<protein>
    <submittedName>
        <fullName evidence="2">Uncharacterized protein</fullName>
    </submittedName>
</protein>
<comment type="caution">
    <text evidence="2">The sequence shown here is derived from an EMBL/GenBank/DDBJ whole genome shotgun (WGS) entry which is preliminary data.</text>
</comment>
<evidence type="ECO:0000313" key="3">
    <source>
        <dbReference type="Proteomes" id="UP000623967"/>
    </source>
</evidence>
<proteinExistence type="predicted"/>
<dbReference type="RefSeq" id="WP_202654670.1">
    <property type="nucleotide sequence ID" value="NZ_JAESWB010000191.1"/>
</dbReference>
<keyword evidence="1" id="KW-0732">Signal</keyword>
<keyword evidence="3" id="KW-1185">Reference proteome</keyword>
<feature type="chain" id="PRO_5045087563" evidence="1">
    <location>
        <begin position="29"/>
        <end position="83"/>
    </location>
</feature>